<accession>A0A9P9YNF7</accession>
<gene>
    <name evidence="1" type="ORF">M5D96_006180</name>
</gene>
<dbReference type="Proteomes" id="UP001059596">
    <property type="component" value="Unassembled WGS sequence"/>
</dbReference>
<comment type="caution">
    <text evidence="1">The sequence shown here is derived from an EMBL/GenBank/DDBJ whole genome shotgun (WGS) entry which is preliminary data.</text>
</comment>
<sequence>MSLKFNEAIEMLIENLSETIKPEQGTYMQDAAEISEKINQELININSIFKGTVTKWDQTYMFAYKPYPKTRVPILWVEMPFAIEPQNVYVHRDPGCRLFNLKTTVNHPAVENGYVNGEKLIKLFYFDLNRVVDRMTNFICKSGKMYKLRTNLLHMHPSLLLSRNMAGMDWRKTSY</sequence>
<evidence type="ECO:0000313" key="2">
    <source>
        <dbReference type="Proteomes" id="UP001059596"/>
    </source>
</evidence>
<proteinExistence type="predicted"/>
<dbReference type="EMBL" id="JAMKOV010000004">
    <property type="protein sequence ID" value="KAI8040240.1"/>
    <property type="molecule type" value="Genomic_DNA"/>
</dbReference>
<organism evidence="1 2">
    <name type="scientific">Drosophila gunungcola</name>
    <name type="common">fruit fly</name>
    <dbReference type="NCBI Taxonomy" id="103775"/>
    <lineage>
        <taxon>Eukaryota</taxon>
        <taxon>Metazoa</taxon>
        <taxon>Ecdysozoa</taxon>
        <taxon>Arthropoda</taxon>
        <taxon>Hexapoda</taxon>
        <taxon>Insecta</taxon>
        <taxon>Pterygota</taxon>
        <taxon>Neoptera</taxon>
        <taxon>Endopterygota</taxon>
        <taxon>Diptera</taxon>
        <taxon>Brachycera</taxon>
        <taxon>Muscomorpha</taxon>
        <taxon>Ephydroidea</taxon>
        <taxon>Drosophilidae</taxon>
        <taxon>Drosophila</taxon>
        <taxon>Sophophora</taxon>
    </lineage>
</organism>
<keyword evidence="2" id="KW-1185">Reference proteome</keyword>
<protein>
    <submittedName>
        <fullName evidence="1">Uncharacterized protein</fullName>
    </submittedName>
</protein>
<name>A0A9P9YNF7_9MUSC</name>
<dbReference type="AlphaFoldDB" id="A0A9P9YNF7"/>
<evidence type="ECO:0000313" key="1">
    <source>
        <dbReference type="EMBL" id="KAI8040240.1"/>
    </source>
</evidence>
<reference evidence="1" key="1">
    <citation type="journal article" date="2023" name="Genome Biol. Evol.">
        <title>Long-read-based Genome Assembly of Drosophila gunungcola Reveals Fewer Chemosensory Genes in Flower-breeding Species.</title>
        <authorList>
            <person name="Negi A."/>
            <person name="Liao B.Y."/>
            <person name="Yeh S.D."/>
        </authorList>
    </citation>
    <scope>NUCLEOTIDE SEQUENCE</scope>
    <source>
        <strain evidence="1">Sukarami</strain>
    </source>
</reference>